<feature type="transmembrane region" description="Helical" evidence="1">
    <location>
        <begin position="152"/>
        <end position="171"/>
    </location>
</feature>
<dbReference type="HOGENOM" id="CLU_081759_0_0_2"/>
<gene>
    <name evidence="2" type="ordered locus">Metho_1130</name>
</gene>
<sequence length="295" mass="33043">MKVEDFIENIDIAIQKYRRFYKLLDVISITFLLYAILLITNMEMIFEMFPELEVYSAASISFLGATLSYPKIFLFFLSLAFGLLLTFILHIKDDKKETIDIVEEKYPVLRERLSTAYDNREVDNIIVADLRENVVSASSKVIPADFFNKKRMYIGFFSLLIAISLLTYVSVSEYRISSTPQDIKDLLDPLSPENAGGSDLAVMEEISDDPGNKSTEDLLSEPAVVVVEGKQVDLTLPPGTGAGFTQGNQTNSTLDGFTPSSAYDISVISSSIYSEKLPEGYESIIKQYFEKMAGQ</sequence>
<dbReference type="KEGG" id="mhz:Metho_1130"/>
<dbReference type="STRING" id="867904.Metho_1130"/>
<dbReference type="Pfam" id="PF24334">
    <property type="entry name" value="DUF7502"/>
    <property type="match status" value="1"/>
</dbReference>
<accession>L0KZF4</accession>
<dbReference type="InterPro" id="IPR055925">
    <property type="entry name" value="DUF7502"/>
</dbReference>
<evidence type="ECO:0000256" key="1">
    <source>
        <dbReference type="SAM" id="Phobius"/>
    </source>
</evidence>
<dbReference type="AlphaFoldDB" id="L0KZF4"/>
<keyword evidence="1" id="KW-1133">Transmembrane helix</keyword>
<reference evidence="3" key="1">
    <citation type="submission" date="2012-02" db="EMBL/GenBank/DDBJ databases">
        <title>Complete sequence of chromosome of Methanomethylovorans hollandica DSM 15978.</title>
        <authorList>
            <person name="Lucas S."/>
            <person name="Copeland A."/>
            <person name="Lapidus A."/>
            <person name="Glavina del Rio T."/>
            <person name="Dalin E."/>
            <person name="Tice H."/>
            <person name="Bruce D."/>
            <person name="Goodwin L."/>
            <person name="Pitluck S."/>
            <person name="Peters L."/>
            <person name="Mikhailova N."/>
            <person name="Held B."/>
            <person name="Kyrpides N."/>
            <person name="Mavromatis K."/>
            <person name="Ivanova N."/>
            <person name="Brettin T."/>
            <person name="Detter J.C."/>
            <person name="Han C."/>
            <person name="Larimer F."/>
            <person name="Land M."/>
            <person name="Hauser L."/>
            <person name="Markowitz V."/>
            <person name="Cheng J.-F."/>
            <person name="Hugenholtz P."/>
            <person name="Woyke T."/>
            <person name="Wu D."/>
            <person name="Spring S."/>
            <person name="Schroeder M."/>
            <person name="Brambilla E."/>
            <person name="Klenk H.-P."/>
            <person name="Eisen J.A."/>
        </authorList>
    </citation>
    <scope>NUCLEOTIDE SEQUENCE [LARGE SCALE GENOMIC DNA]</scope>
    <source>
        <strain evidence="3">DSM 15978 / NBRC 107637 / DMS1</strain>
    </source>
</reference>
<keyword evidence="1" id="KW-0472">Membrane</keyword>
<evidence type="ECO:0000313" key="3">
    <source>
        <dbReference type="Proteomes" id="UP000010866"/>
    </source>
</evidence>
<name>L0KZF4_METHD</name>
<feature type="transmembrane region" description="Helical" evidence="1">
    <location>
        <begin position="20"/>
        <end position="40"/>
    </location>
</feature>
<feature type="transmembrane region" description="Helical" evidence="1">
    <location>
        <begin position="72"/>
        <end position="91"/>
    </location>
</feature>
<keyword evidence="3" id="KW-1185">Reference proteome</keyword>
<keyword evidence="1" id="KW-0812">Transmembrane</keyword>
<organism evidence="2 3">
    <name type="scientific">Methanomethylovorans hollandica (strain DSM 15978 / NBRC 107637 / DMS1)</name>
    <dbReference type="NCBI Taxonomy" id="867904"/>
    <lineage>
        <taxon>Archaea</taxon>
        <taxon>Methanobacteriati</taxon>
        <taxon>Methanobacteriota</taxon>
        <taxon>Stenosarchaea group</taxon>
        <taxon>Methanomicrobia</taxon>
        <taxon>Methanosarcinales</taxon>
        <taxon>Methanosarcinaceae</taxon>
        <taxon>Methanomethylovorans</taxon>
    </lineage>
</organism>
<dbReference type="GeneID" id="14406939"/>
<dbReference type="EMBL" id="CP003362">
    <property type="protein sequence ID" value="AGB49364.1"/>
    <property type="molecule type" value="Genomic_DNA"/>
</dbReference>
<dbReference type="RefSeq" id="WP_015324530.1">
    <property type="nucleotide sequence ID" value="NC_019977.1"/>
</dbReference>
<proteinExistence type="predicted"/>
<dbReference type="OrthoDB" id="121746at2157"/>
<dbReference type="Proteomes" id="UP000010866">
    <property type="component" value="Chromosome"/>
</dbReference>
<protein>
    <submittedName>
        <fullName evidence="2">Uncharacterized protein</fullName>
    </submittedName>
</protein>
<evidence type="ECO:0000313" key="2">
    <source>
        <dbReference type="EMBL" id="AGB49364.1"/>
    </source>
</evidence>